<evidence type="ECO:0000313" key="4">
    <source>
        <dbReference type="Proteomes" id="UP000294847"/>
    </source>
</evidence>
<feature type="compositionally biased region" description="Low complexity" evidence="1">
    <location>
        <begin position="93"/>
        <end position="102"/>
    </location>
</feature>
<dbReference type="AlphaFoldDB" id="A0A4P7NRF3"/>
<sequence>MLPRYSLLLFGLRVHFGATAQPTRNVDTAQTRDPIDLVEPLGHLLKRNPGRRSGRTTAYDRDLSDDDSIYIPGGGSSDDEIYPSDSASVINIPPRSRQSTSRRPAKPSSRGSRNGEAADLSRGVGRMPIDPDREPYDKPLYKDPWDARNPSPVRQPQDARRMSVDPDSQRRRRPERDDYDAVPSSQGPRPRREKTSTRRPLPAAGVDEGRGAPSSSRPYSYGAGHSGSSGLGQGGYPAGARGDVPRPPPSAHRRKASRPENVGTDRTSRSHGAAREPGFVISLKWNGEFGSLYVNERDLASYTVAHLRVLSQGIFPKLKDIYGYAFVFENKVILDPANLPSLGVTENSVIKLVPLENVYAETLRTGRPHLSSRPVPGPPPATKLITDGRGKGRGAAPLSSNSDSE</sequence>
<feature type="compositionally biased region" description="Basic and acidic residues" evidence="1">
    <location>
        <begin position="157"/>
        <end position="169"/>
    </location>
</feature>
<organism evidence="3 4">
    <name type="scientific">Pyricularia oryzae</name>
    <name type="common">Rice blast fungus</name>
    <name type="synonym">Magnaporthe oryzae</name>
    <dbReference type="NCBI Taxonomy" id="318829"/>
    <lineage>
        <taxon>Eukaryota</taxon>
        <taxon>Fungi</taxon>
        <taxon>Dikarya</taxon>
        <taxon>Ascomycota</taxon>
        <taxon>Pezizomycotina</taxon>
        <taxon>Sordariomycetes</taxon>
        <taxon>Sordariomycetidae</taxon>
        <taxon>Magnaporthales</taxon>
        <taxon>Pyriculariaceae</taxon>
        <taxon>Pyricularia</taxon>
    </lineage>
</organism>
<feature type="compositionally biased region" description="Basic and acidic residues" evidence="1">
    <location>
        <begin position="129"/>
        <end position="146"/>
    </location>
</feature>
<feature type="region of interest" description="Disordered" evidence="1">
    <location>
        <begin position="45"/>
        <end position="273"/>
    </location>
</feature>
<dbReference type="Proteomes" id="UP000294847">
    <property type="component" value="Chromosome 6"/>
</dbReference>
<protein>
    <submittedName>
        <fullName evidence="3">Uncharacterized protein</fullName>
    </submittedName>
</protein>
<keyword evidence="2" id="KW-0732">Signal</keyword>
<accession>A0A4P7NRF3</accession>
<feature type="compositionally biased region" description="Gly residues" evidence="1">
    <location>
        <begin position="224"/>
        <end position="237"/>
    </location>
</feature>
<feature type="compositionally biased region" description="Basic residues" evidence="1">
    <location>
        <begin position="45"/>
        <end position="54"/>
    </location>
</feature>
<evidence type="ECO:0000313" key="3">
    <source>
        <dbReference type="EMBL" id="QBZ65011.1"/>
    </source>
</evidence>
<evidence type="ECO:0000256" key="2">
    <source>
        <dbReference type="SAM" id="SignalP"/>
    </source>
</evidence>
<feature type="chain" id="PRO_5043994515" evidence="2">
    <location>
        <begin position="20"/>
        <end position="405"/>
    </location>
</feature>
<feature type="signal peptide" evidence="2">
    <location>
        <begin position="1"/>
        <end position="19"/>
    </location>
</feature>
<dbReference type="EMBL" id="CP034209">
    <property type="protein sequence ID" value="QBZ65011.1"/>
    <property type="molecule type" value="Genomic_DNA"/>
</dbReference>
<name>A0A4P7NRF3_PYROR</name>
<gene>
    <name evidence="3" type="ORF">PoMZ_06714</name>
</gene>
<feature type="region of interest" description="Disordered" evidence="1">
    <location>
        <begin position="366"/>
        <end position="405"/>
    </location>
</feature>
<proteinExistence type="predicted"/>
<evidence type="ECO:0000256" key="1">
    <source>
        <dbReference type="SAM" id="MobiDB-lite"/>
    </source>
</evidence>
<reference evidence="3 4" key="1">
    <citation type="journal article" date="2019" name="Mol. Biol. Evol.">
        <title>Blast fungal genomes show frequent chromosomal changes, gene gains and losses, and effector gene turnover.</title>
        <authorList>
            <person name="Gomez Luciano L.B."/>
            <person name="Jason Tsai I."/>
            <person name="Chuma I."/>
            <person name="Tosa Y."/>
            <person name="Chen Y.H."/>
            <person name="Li J.Y."/>
            <person name="Li M.Y."/>
            <person name="Jade Lu M.Y."/>
            <person name="Nakayashiki H."/>
            <person name="Li W.H."/>
        </authorList>
    </citation>
    <scope>NUCLEOTIDE SEQUENCE [LARGE SCALE GENOMIC DNA]</scope>
    <source>
        <strain evidence="3">MZ5-1-6</strain>
    </source>
</reference>